<dbReference type="InParanoid" id="W4KEE7"/>
<dbReference type="PANTHER" id="PTHR31126">
    <property type="entry name" value="TYROSINE-PROTEIN PHOSPHATASE"/>
    <property type="match status" value="1"/>
</dbReference>
<dbReference type="RefSeq" id="XP_009543456.1">
    <property type="nucleotide sequence ID" value="XM_009545161.1"/>
</dbReference>
<dbReference type="InterPro" id="IPR000387">
    <property type="entry name" value="Tyr_Pase_dom"/>
</dbReference>
<dbReference type="OrthoDB" id="449382at2759"/>
<evidence type="ECO:0000259" key="1">
    <source>
        <dbReference type="PROSITE" id="PS50056"/>
    </source>
</evidence>
<dbReference type="InterPro" id="IPR026893">
    <property type="entry name" value="Tyr/Ser_Pase_IphP-type"/>
</dbReference>
<dbReference type="Proteomes" id="UP000030671">
    <property type="component" value="Unassembled WGS sequence"/>
</dbReference>
<sequence>MDALDPDYVARTLSNPPFVSISGVYNVRCLGNYRTQHSNEVTRANFMFRAGEVSGITDDGKHRMHDLGITTVYDLRSDTEILKYNTPTPCIDGVEIIHVPVFEKKDYSPEMMARRFQLYASGKTEAFMQLYSEILDSGGPAFGTILRHVRDRPQDSFVFHCTAGKDRTGVVAAILLLLAGVDEEIIATDYSLTRVGREPAREMVMARLEKEPIFAENQEAALNMFSSRHETMIAFLRMFKERYGGAEEYARTYCGLSDDDIGLIRRHIVAPIDRAGL</sequence>
<dbReference type="InterPro" id="IPR029021">
    <property type="entry name" value="Prot-tyrosine_phosphatase-like"/>
</dbReference>
<gene>
    <name evidence="2" type="ORF">HETIRDRAFT_155130</name>
</gene>
<keyword evidence="3" id="KW-1185">Reference proteome</keyword>
<dbReference type="HOGENOM" id="CLU_057546_1_3_1"/>
<feature type="domain" description="Tyrosine specific protein phosphatases" evidence="1">
    <location>
        <begin position="125"/>
        <end position="182"/>
    </location>
</feature>
<accession>W4KEE7</accession>
<dbReference type="InterPro" id="IPR016130">
    <property type="entry name" value="Tyr_Pase_AS"/>
</dbReference>
<dbReference type="GO" id="GO:0004721">
    <property type="term" value="F:phosphoprotein phosphatase activity"/>
    <property type="evidence" value="ECO:0007669"/>
    <property type="project" value="InterPro"/>
</dbReference>
<dbReference type="PROSITE" id="PS50056">
    <property type="entry name" value="TYR_PHOSPHATASE_2"/>
    <property type="match status" value="1"/>
</dbReference>
<dbReference type="GeneID" id="20667552"/>
<organism evidence="2 3">
    <name type="scientific">Heterobasidion irregulare (strain TC 32-1)</name>
    <dbReference type="NCBI Taxonomy" id="747525"/>
    <lineage>
        <taxon>Eukaryota</taxon>
        <taxon>Fungi</taxon>
        <taxon>Dikarya</taxon>
        <taxon>Basidiomycota</taxon>
        <taxon>Agaricomycotina</taxon>
        <taxon>Agaricomycetes</taxon>
        <taxon>Russulales</taxon>
        <taxon>Bondarzewiaceae</taxon>
        <taxon>Heterobasidion</taxon>
        <taxon>Heterobasidion annosum species complex</taxon>
    </lineage>
</organism>
<name>W4KEE7_HETIT</name>
<protein>
    <recommendedName>
        <fullName evidence="1">Tyrosine specific protein phosphatases domain-containing protein</fullName>
    </recommendedName>
</protein>
<dbReference type="KEGG" id="hir:HETIRDRAFT_155130"/>
<dbReference type="PROSITE" id="PS00383">
    <property type="entry name" value="TYR_PHOSPHATASE_1"/>
    <property type="match status" value="1"/>
</dbReference>
<dbReference type="eggNOG" id="ENOG502S0PE">
    <property type="taxonomic scope" value="Eukaryota"/>
</dbReference>
<dbReference type="Gene3D" id="3.90.190.10">
    <property type="entry name" value="Protein tyrosine phosphatase superfamily"/>
    <property type="match status" value="1"/>
</dbReference>
<reference evidence="2 3" key="1">
    <citation type="journal article" date="2012" name="New Phytol.">
        <title>Insight into trade-off between wood decay and parasitism from the genome of a fungal forest pathogen.</title>
        <authorList>
            <person name="Olson A."/>
            <person name="Aerts A."/>
            <person name="Asiegbu F."/>
            <person name="Belbahri L."/>
            <person name="Bouzid O."/>
            <person name="Broberg A."/>
            <person name="Canback B."/>
            <person name="Coutinho P.M."/>
            <person name="Cullen D."/>
            <person name="Dalman K."/>
            <person name="Deflorio G."/>
            <person name="van Diepen L.T."/>
            <person name="Dunand C."/>
            <person name="Duplessis S."/>
            <person name="Durling M."/>
            <person name="Gonthier P."/>
            <person name="Grimwood J."/>
            <person name="Fossdal C.G."/>
            <person name="Hansson D."/>
            <person name="Henrissat B."/>
            <person name="Hietala A."/>
            <person name="Himmelstrand K."/>
            <person name="Hoffmeister D."/>
            <person name="Hogberg N."/>
            <person name="James T.Y."/>
            <person name="Karlsson M."/>
            <person name="Kohler A."/>
            <person name="Kues U."/>
            <person name="Lee Y.H."/>
            <person name="Lin Y.C."/>
            <person name="Lind M."/>
            <person name="Lindquist E."/>
            <person name="Lombard V."/>
            <person name="Lucas S."/>
            <person name="Lunden K."/>
            <person name="Morin E."/>
            <person name="Murat C."/>
            <person name="Park J."/>
            <person name="Raffaello T."/>
            <person name="Rouze P."/>
            <person name="Salamov A."/>
            <person name="Schmutz J."/>
            <person name="Solheim H."/>
            <person name="Stahlberg J."/>
            <person name="Velez H."/>
            <person name="de Vries R.P."/>
            <person name="Wiebenga A."/>
            <person name="Woodward S."/>
            <person name="Yakovlev I."/>
            <person name="Garbelotto M."/>
            <person name="Martin F."/>
            <person name="Grigoriev I.V."/>
            <person name="Stenlid J."/>
        </authorList>
    </citation>
    <scope>NUCLEOTIDE SEQUENCE [LARGE SCALE GENOMIC DNA]</scope>
    <source>
        <strain evidence="2 3">TC 32-1</strain>
    </source>
</reference>
<dbReference type="EMBL" id="KI925456">
    <property type="protein sequence ID" value="ETW83695.1"/>
    <property type="molecule type" value="Genomic_DNA"/>
</dbReference>
<evidence type="ECO:0000313" key="3">
    <source>
        <dbReference type="Proteomes" id="UP000030671"/>
    </source>
</evidence>
<dbReference type="STRING" id="747525.W4KEE7"/>
<evidence type="ECO:0000313" key="2">
    <source>
        <dbReference type="EMBL" id="ETW83695.1"/>
    </source>
</evidence>
<dbReference type="Pfam" id="PF13350">
    <property type="entry name" value="Y_phosphatase3"/>
    <property type="match status" value="1"/>
</dbReference>
<dbReference type="SUPFAM" id="SSF52799">
    <property type="entry name" value="(Phosphotyrosine protein) phosphatases II"/>
    <property type="match status" value="1"/>
</dbReference>
<dbReference type="AlphaFoldDB" id="W4KEE7"/>
<dbReference type="PANTHER" id="PTHR31126:SF1">
    <property type="entry name" value="TYROSINE SPECIFIC PROTEIN PHOSPHATASES DOMAIN-CONTAINING PROTEIN"/>
    <property type="match status" value="1"/>
</dbReference>
<proteinExistence type="predicted"/>